<evidence type="ECO:0000256" key="6">
    <source>
        <dbReference type="SAM" id="Phobius"/>
    </source>
</evidence>
<evidence type="ECO:0000313" key="8">
    <source>
        <dbReference type="RefSeq" id="XP_012946482.1"/>
    </source>
</evidence>
<feature type="transmembrane region" description="Helical" evidence="6">
    <location>
        <begin position="755"/>
        <end position="776"/>
    </location>
</feature>
<keyword evidence="2 6" id="KW-0812">Transmembrane</keyword>
<dbReference type="Pfam" id="PF00335">
    <property type="entry name" value="Tetraspanin"/>
    <property type="match status" value="1"/>
</dbReference>
<accession>A0ABM1AF50</accession>
<feature type="transmembrane region" description="Helical" evidence="6">
    <location>
        <begin position="613"/>
        <end position="639"/>
    </location>
</feature>
<reference evidence="8" key="1">
    <citation type="submission" date="2025-08" db="UniProtKB">
        <authorList>
            <consortium name="RefSeq"/>
        </authorList>
    </citation>
    <scope>IDENTIFICATION</scope>
</reference>
<keyword evidence="7" id="KW-1185">Reference proteome</keyword>
<dbReference type="Gene3D" id="1.10.1450.10">
    <property type="entry name" value="Tetraspanin"/>
    <property type="match status" value="1"/>
</dbReference>
<comment type="subcellular location">
    <subcellularLocation>
        <location evidence="1">Membrane</location>
        <topology evidence="1">Multi-pass membrane protein</topology>
    </subcellularLocation>
</comment>
<evidence type="ECO:0000256" key="3">
    <source>
        <dbReference type="ARBA" id="ARBA00022989"/>
    </source>
</evidence>
<dbReference type="RefSeq" id="XP_012946482.1">
    <property type="nucleotide sequence ID" value="XM_013091028.2"/>
</dbReference>
<feature type="region of interest" description="Disordered" evidence="5">
    <location>
        <begin position="392"/>
        <end position="491"/>
    </location>
</feature>
<protein>
    <submittedName>
        <fullName evidence="8">Uncharacterized protein LOC101854691</fullName>
    </submittedName>
</protein>
<dbReference type="SUPFAM" id="SSF48652">
    <property type="entry name" value="Tetraspanin"/>
    <property type="match status" value="1"/>
</dbReference>
<evidence type="ECO:0000256" key="1">
    <source>
        <dbReference type="ARBA" id="ARBA00004141"/>
    </source>
</evidence>
<feature type="compositionally biased region" description="Acidic residues" evidence="5">
    <location>
        <begin position="475"/>
        <end position="487"/>
    </location>
</feature>
<evidence type="ECO:0000256" key="2">
    <source>
        <dbReference type="ARBA" id="ARBA00022692"/>
    </source>
</evidence>
<evidence type="ECO:0000313" key="7">
    <source>
        <dbReference type="Proteomes" id="UP000694888"/>
    </source>
</evidence>
<dbReference type="InterPro" id="IPR008952">
    <property type="entry name" value="Tetraspanin_EC2_sf"/>
</dbReference>
<name>A0ABM1AF50_APLCA</name>
<dbReference type="Proteomes" id="UP000694888">
    <property type="component" value="Unplaced"/>
</dbReference>
<dbReference type="GeneID" id="101854691"/>
<feature type="transmembrane region" description="Helical" evidence="6">
    <location>
        <begin position="518"/>
        <end position="549"/>
    </location>
</feature>
<evidence type="ECO:0000256" key="4">
    <source>
        <dbReference type="ARBA" id="ARBA00023136"/>
    </source>
</evidence>
<sequence>MSDAGEENDWQEQFENVLASDYFWADKETVFFKYLLKLFGSGEEQCCSCHKSRLSEGSNAVGRCSNPVAIVRHISCRQSSSKRSCSCCDSERDCAYRTYYGTFNNGWRDSDYREEKDWATTIQTRRLLLPEGVGALGSLVDVVSNQSALLQTYLNQDDSFLKIKNTKMALKIIQKMYDAKRFGKNTLKVRDTKGILKNTQLFSSTPHPLNWIHQSERVLQVNVLHTNKEKCYLRPVTGSETREENEVSDITSQDNMSKDKWPDVLSCCELLGSFPKDTQVVTFASSMSPAPLSSTEPLLFLCEVDKGGISYKDGKLLIRQDVLCHSKNFCQPDSILQRRHRKDGLPADTKSAVSNWQTSDNSLAYPLVIAANNQLQSNQCLRRRLIRSPNASRLLNNTSNNNNIGNVHASGSSKDVEHVGSVSQADENKPSLLSRIRKGTTERERGSAGGERNTPKKESVKEESGSDSSSVSASNDEEEEETEEENSEIASINRAIIEDDATAKKLDKSLKSSTGYTFLNILIIVWHVVVVLVSLALVAVGIALCFFFTDIVEHSVKTTVDLRSYSNLVRFKNLPRPLVFGDLTQVVGSWLIGVHTVYIGGTMLFITQPLHKIHFTLSVVIAVTFCAIMCEANFCNIYLAPESEANENAKKELKKRLQSEYKIYSKNEFSMTYDFISIWGQCCGVVDQYDFTGIELVLSLGQASSHQVALPPTCCRREVFRRGLSALMMCLDSSSDIYKVGCYEVIYNWIRDHSIHYHAVVILHIVDLFLYTLIYWRHLHVLQQKLVTLLHMERKKGERELTYDELTK</sequence>
<feature type="transmembrane region" description="Helical" evidence="6">
    <location>
        <begin position="587"/>
        <end position="606"/>
    </location>
</feature>
<dbReference type="InterPro" id="IPR018499">
    <property type="entry name" value="Tetraspanin/Peripherin"/>
</dbReference>
<proteinExistence type="predicted"/>
<keyword evidence="3 6" id="KW-1133">Transmembrane helix</keyword>
<feature type="compositionally biased region" description="Basic and acidic residues" evidence="5">
    <location>
        <begin position="453"/>
        <end position="464"/>
    </location>
</feature>
<feature type="compositionally biased region" description="Low complexity" evidence="5">
    <location>
        <begin position="396"/>
        <end position="406"/>
    </location>
</feature>
<gene>
    <name evidence="8" type="primary">LOC101854691</name>
</gene>
<organism evidence="7 8">
    <name type="scientific">Aplysia californica</name>
    <name type="common">California sea hare</name>
    <dbReference type="NCBI Taxonomy" id="6500"/>
    <lineage>
        <taxon>Eukaryota</taxon>
        <taxon>Metazoa</taxon>
        <taxon>Spiralia</taxon>
        <taxon>Lophotrochozoa</taxon>
        <taxon>Mollusca</taxon>
        <taxon>Gastropoda</taxon>
        <taxon>Heterobranchia</taxon>
        <taxon>Euthyneura</taxon>
        <taxon>Tectipleura</taxon>
        <taxon>Aplysiida</taxon>
        <taxon>Aplysioidea</taxon>
        <taxon>Aplysiidae</taxon>
        <taxon>Aplysia</taxon>
    </lineage>
</organism>
<evidence type="ECO:0000256" key="5">
    <source>
        <dbReference type="SAM" id="MobiDB-lite"/>
    </source>
</evidence>
<keyword evidence="4 6" id="KW-0472">Membrane</keyword>